<gene>
    <name evidence="3" type="ORF">A2U01_0001992</name>
</gene>
<evidence type="ECO:0000313" key="3">
    <source>
        <dbReference type="EMBL" id="MCH81208.1"/>
    </source>
</evidence>
<keyword evidence="3" id="KW-0269">Exonuclease</keyword>
<feature type="chain" id="PRO_5017475323" evidence="2">
    <location>
        <begin position="18"/>
        <end position="239"/>
    </location>
</feature>
<protein>
    <submittedName>
        <fullName evidence="3">Endonuclease/exonuclease/phosphatase family protein</fullName>
    </submittedName>
</protein>
<evidence type="ECO:0000256" key="2">
    <source>
        <dbReference type="SAM" id="SignalP"/>
    </source>
</evidence>
<reference evidence="3 4" key="1">
    <citation type="journal article" date="2018" name="Front. Plant Sci.">
        <title>Red Clover (Trifolium pratense) and Zigzag Clover (T. medium) - A Picture of Genomic Similarities and Differences.</title>
        <authorList>
            <person name="Dluhosova J."/>
            <person name="Istvanek J."/>
            <person name="Nedelnik J."/>
            <person name="Repkova J."/>
        </authorList>
    </citation>
    <scope>NUCLEOTIDE SEQUENCE [LARGE SCALE GENOMIC DNA]</scope>
    <source>
        <strain evidence="4">cv. 10/8</strain>
        <tissue evidence="3">Leaf</tissue>
    </source>
</reference>
<organism evidence="3 4">
    <name type="scientific">Trifolium medium</name>
    <dbReference type="NCBI Taxonomy" id="97028"/>
    <lineage>
        <taxon>Eukaryota</taxon>
        <taxon>Viridiplantae</taxon>
        <taxon>Streptophyta</taxon>
        <taxon>Embryophyta</taxon>
        <taxon>Tracheophyta</taxon>
        <taxon>Spermatophyta</taxon>
        <taxon>Magnoliopsida</taxon>
        <taxon>eudicotyledons</taxon>
        <taxon>Gunneridae</taxon>
        <taxon>Pentapetalae</taxon>
        <taxon>rosids</taxon>
        <taxon>fabids</taxon>
        <taxon>Fabales</taxon>
        <taxon>Fabaceae</taxon>
        <taxon>Papilionoideae</taxon>
        <taxon>50 kb inversion clade</taxon>
        <taxon>NPAAA clade</taxon>
        <taxon>Hologalegina</taxon>
        <taxon>IRL clade</taxon>
        <taxon>Trifolieae</taxon>
        <taxon>Trifolium</taxon>
    </lineage>
</organism>
<dbReference type="AlphaFoldDB" id="A0A392M2I6"/>
<name>A0A392M2I6_9FABA</name>
<sequence length="239" mass="27003">VPMVLFIVVDCSELVAASPMLHAHSQIVLQWRSNLSAVLRTFSKRSPRIVTVHAEKCLAMFACVPSMITEKCISPLRIIPFSKNDLEIVSLMRVRSPGLRMFSDHSLKSGVLWVTVTRTEERRGVSEEQTHSVEMREFGRFIEDLEMFDLPLLGRQFTWFHTNGRTMSRIDRALVSPEWMEVQQLLDRTQRLFEGGGGVARCDRLDGSCFKGKAPGADCQSGKWTSLSSSNNSHSTEIE</sequence>
<dbReference type="GO" id="GO:0004527">
    <property type="term" value="F:exonuclease activity"/>
    <property type="evidence" value="ECO:0007669"/>
    <property type="project" value="UniProtKB-KW"/>
</dbReference>
<keyword evidence="2" id="KW-0732">Signal</keyword>
<accession>A0A392M2I6</accession>
<feature type="non-terminal residue" evidence="3">
    <location>
        <position position="1"/>
    </location>
</feature>
<dbReference type="EMBL" id="LXQA010002014">
    <property type="protein sequence ID" value="MCH81208.1"/>
    <property type="molecule type" value="Genomic_DNA"/>
</dbReference>
<comment type="caution">
    <text evidence="3">The sequence shown here is derived from an EMBL/GenBank/DDBJ whole genome shotgun (WGS) entry which is preliminary data.</text>
</comment>
<dbReference type="GO" id="GO:0004519">
    <property type="term" value="F:endonuclease activity"/>
    <property type="evidence" value="ECO:0007669"/>
    <property type="project" value="UniProtKB-KW"/>
</dbReference>
<keyword evidence="3" id="KW-0540">Nuclease</keyword>
<feature type="region of interest" description="Disordered" evidence="1">
    <location>
        <begin position="215"/>
        <end position="239"/>
    </location>
</feature>
<keyword evidence="3" id="KW-0255">Endonuclease</keyword>
<dbReference type="Proteomes" id="UP000265520">
    <property type="component" value="Unassembled WGS sequence"/>
</dbReference>
<evidence type="ECO:0000313" key="4">
    <source>
        <dbReference type="Proteomes" id="UP000265520"/>
    </source>
</evidence>
<feature type="compositionally biased region" description="Low complexity" evidence="1">
    <location>
        <begin position="226"/>
        <end position="239"/>
    </location>
</feature>
<dbReference type="Gene3D" id="3.60.10.10">
    <property type="entry name" value="Endonuclease/exonuclease/phosphatase"/>
    <property type="match status" value="1"/>
</dbReference>
<dbReference type="PANTHER" id="PTHR33710">
    <property type="entry name" value="BNAC02G09200D PROTEIN"/>
    <property type="match status" value="1"/>
</dbReference>
<evidence type="ECO:0000256" key="1">
    <source>
        <dbReference type="SAM" id="MobiDB-lite"/>
    </source>
</evidence>
<keyword evidence="3" id="KW-0378">Hydrolase</keyword>
<proteinExistence type="predicted"/>
<dbReference type="PANTHER" id="PTHR33710:SF64">
    <property type="entry name" value="ENDONUCLEASE_EXONUCLEASE_PHOSPHATASE DOMAIN-CONTAINING PROTEIN"/>
    <property type="match status" value="1"/>
</dbReference>
<dbReference type="SUPFAM" id="SSF56219">
    <property type="entry name" value="DNase I-like"/>
    <property type="match status" value="1"/>
</dbReference>
<feature type="signal peptide" evidence="2">
    <location>
        <begin position="1"/>
        <end position="17"/>
    </location>
</feature>
<keyword evidence="4" id="KW-1185">Reference proteome</keyword>
<dbReference type="InterPro" id="IPR036691">
    <property type="entry name" value="Endo/exonu/phosph_ase_sf"/>
</dbReference>